<keyword evidence="6" id="KW-1185">Reference proteome</keyword>
<feature type="compositionally biased region" description="Low complexity" evidence="4">
    <location>
        <begin position="458"/>
        <end position="476"/>
    </location>
</feature>
<evidence type="ECO:0000256" key="4">
    <source>
        <dbReference type="SAM" id="MobiDB-lite"/>
    </source>
</evidence>
<dbReference type="PANTHER" id="PTHR24123:SF33">
    <property type="entry name" value="PROTEIN HOS4"/>
    <property type="match status" value="1"/>
</dbReference>
<evidence type="ECO:0000256" key="1">
    <source>
        <dbReference type="ARBA" id="ARBA00022737"/>
    </source>
</evidence>
<organism evidence="5 6">
    <name type="scientific">Aureococcus anophagefferens</name>
    <name type="common">Harmful bloom alga</name>
    <dbReference type="NCBI Taxonomy" id="44056"/>
    <lineage>
        <taxon>Eukaryota</taxon>
        <taxon>Sar</taxon>
        <taxon>Stramenopiles</taxon>
        <taxon>Ochrophyta</taxon>
        <taxon>Pelagophyceae</taxon>
        <taxon>Pelagomonadales</taxon>
        <taxon>Pelagomonadaceae</taxon>
        <taxon>Aureococcus</taxon>
    </lineage>
</organism>
<dbReference type="InterPro" id="IPR002110">
    <property type="entry name" value="Ankyrin_rpt"/>
</dbReference>
<dbReference type="EMBL" id="JBBJCI010000375">
    <property type="protein sequence ID" value="KAK7231700.1"/>
    <property type="molecule type" value="Genomic_DNA"/>
</dbReference>
<dbReference type="SUPFAM" id="SSF48403">
    <property type="entry name" value="Ankyrin repeat"/>
    <property type="match status" value="1"/>
</dbReference>
<proteinExistence type="predicted"/>
<dbReference type="InterPro" id="IPR036770">
    <property type="entry name" value="Ankyrin_rpt-contain_sf"/>
</dbReference>
<accession>A0ABR1FIU7</accession>
<comment type="caution">
    <text evidence="5">The sequence shown here is derived from an EMBL/GenBank/DDBJ whole genome shotgun (WGS) entry which is preliminary data.</text>
</comment>
<feature type="repeat" description="ANK" evidence="3">
    <location>
        <begin position="50"/>
        <end position="82"/>
    </location>
</feature>
<feature type="compositionally biased region" description="Basic residues" evidence="4">
    <location>
        <begin position="216"/>
        <end position="227"/>
    </location>
</feature>
<feature type="repeat" description="ANK" evidence="3">
    <location>
        <begin position="170"/>
        <end position="195"/>
    </location>
</feature>
<feature type="region of interest" description="Disordered" evidence="4">
    <location>
        <begin position="315"/>
        <end position="418"/>
    </location>
</feature>
<dbReference type="Proteomes" id="UP001363151">
    <property type="component" value="Unassembled WGS sequence"/>
</dbReference>
<evidence type="ECO:0000256" key="2">
    <source>
        <dbReference type="ARBA" id="ARBA00023043"/>
    </source>
</evidence>
<feature type="region of interest" description="Disordered" evidence="4">
    <location>
        <begin position="458"/>
        <end position="509"/>
    </location>
</feature>
<evidence type="ECO:0000313" key="6">
    <source>
        <dbReference type="Proteomes" id="UP001363151"/>
    </source>
</evidence>
<dbReference type="PROSITE" id="PS50088">
    <property type="entry name" value="ANK_REPEAT"/>
    <property type="match status" value="3"/>
</dbReference>
<evidence type="ECO:0000256" key="3">
    <source>
        <dbReference type="PROSITE-ProRule" id="PRU00023"/>
    </source>
</evidence>
<sequence length="509" mass="54166">MPQNRFNIIFERFKTHDITDYRELAYFFFGVAAAEEALLDEQAPPESDVAGNTVMTFAAACGRVKTIELLLRYGAKVDATNKCGNQPVPPRLRPKTRSISLLRSPRTSATRRHALLVAEGGVDARATTKVGQTESLFSCPGYGDAFDVLFSEERGRTLGGPASIAVADESGATPLHLAAEHGHAKVCVRLLDLGAARTPATARARRPLHGLPGGPRVRRRRAARARRGLSTGPCRPRPPGRPGPGRATTARRSWTRGGPVHVACQEGHGDVLTLLLDAGADAEAPGEKRATPVHYATENGHAGVVRLLRALKGALDPPRGVGRRQHAPPRGGGAGPPRARQVPRRRGWRGPGGRRAGRADAAPGRVPPGPRRRRRRARGAGANLKAADGAGRGAAAVAAGHPKVLRAPARRRRSNVALGAGRLRQVRQGARAEALRQVQEGPLLFPALPDGPLGDAQARVRGRARQGAAEGAAAAGDESESEEEDTRPRDMRGEIDRRPPEDTTRMIGV</sequence>
<dbReference type="InterPro" id="IPR051165">
    <property type="entry name" value="Multifunctional_ANK_Repeat"/>
</dbReference>
<feature type="compositionally biased region" description="Basic and acidic residues" evidence="4">
    <location>
        <begin position="486"/>
        <end position="509"/>
    </location>
</feature>
<evidence type="ECO:0000313" key="5">
    <source>
        <dbReference type="EMBL" id="KAK7231700.1"/>
    </source>
</evidence>
<dbReference type="PANTHER" id="PTHR24123">
    <property type="entry name" value="ANKYRIN REPEAT-CONTAINING"/>
    <property type="match status" value="1"/>
</dbReference>
<dbReference type="Pfam" id="PF00023">
    <property type="entry name" value="Ank"/>
    <property type="match status" value="2"/>
</dbReference>
<name>A0ABR1FIU7_AURAN</name>
<gene>
    <name evidence="5" type="ORF">SO694_00123084</name>
</gene>
<dbReference type="SMART" id="SM00248">
    <property type="entry name" value="ANK"/>
    <property type="match status" value="4"/>
</dbReference>
<feature type="region of interest" description="Disordered" evidence="4">
    <location>
        <begin position="205"/>
        <end position="254"/>
    </location>
</feature>
<feature type="compositionally biased region" description="Low complexity" evidence="4">
    <location>
        <begin position="379"/>
        <end position="400"/>
    </location>
</feature>
<keyword evidence="1" id="KW-0677">Repeat</keyword>
<keyword evidence="2 3" id="KW-0040">ANK repeat</keyword>
<dbReference type="Pfam" id="PF12796">
    <property type="entry name" value="Ank_2"/>
    <property type="match status" value="1"/>
</dbReference>
<reference evidence="5 6" key="1">
    <citation type="submission" date="2024-03" db="EMBL/GenBank/DDBJ databases">
        <title>Aureococcus anophagefferens CCMP1851 and Kratosvirus quantuckense: Draft genome of a second virus-susceptible host strain in the model system.</title>
        <authorList>
            <person name="Chase E."/>
            <person name="Truchon A.R."/>
            <person name="Schepens W."/>
            <person name="Wilhelm S.W."/>
        </authorList>
    </citation>
    <scope>NUCLEOTIDE SEQUENCE [LARGE SCALE GENOMIC DNA]</scope>
    <source>
        <strain evidence="5 6">CCMP1851</strain>
    </source>
</reference>
<dbReference type="Gene3D" id="1.25.40.20">
    <property type="entry name" value="Ankyrin repeat-containing domain"/>
    <property type="match status" value="3"/>
</dbReference>
<dbReference type="PRINTS" id="PR01415">
    <property type="entry name" value="ANKYRIN"/>
</dbReference>
<protein>
    <submittedName>
        <fullName evidence="5">Spectrin binding protein</fullName>
    </submittedName>
</protein>
<feature type="repeat" description="ANK" evidence="3">
    <location>
        <begin position="255"/>
        <end position="287"/>
    </location>
</feature>
<dbReference type="PROSITE" id="PS50297">
    <property type="entry name" value="ANK_REP_REGION"/>
    <property type="match status" value="3"/>
</dbReference>